<evidence type="ECO:0000313" key="9">
    <source>
        <dbReference type="RefSeq" id="XP_048263252.1"/>
    </source>
</evidence>
<dbReference type="GO" id="GO:0006772">
    <property type="term" value="P:thiamine metabolic process"/>
    <property type="evidence" value="ECO:0007669"/>
    <property type="project" value="InterPro"/>
</dbReference>
<dbReference type="CDD" id="cd00112">
    <property type="entry name" value="LDLa"/>
    <property type="match status" value="1"/>
</dbReference>
<dbReference type="Gene3D" id="3.40.50.10240">
    <property type="entry name" value="Thiamin pyrophosphokinase, catalytic domain"/>
    <property type="match status" value="1"/>
</dbReference>
<dbReference type="FunFam" id="2.60.120.320:FF:000001">
    <property type="entry name" value="Thiamine pyrophosphokinase"/>
    <property type="match status" value="1"/>
</dbReference>
<keyword evidence="6" id="KW-1133">Transmembrane helix</keyword>
<dbReference type="CDD" id="cd07995">
    <property type="entry name" value="TPK"/>
    <property type="match status" value="1"/>
</dbReference>
<name>A0A9C6W620_BOMTE</name>
<keyword evidence="2" id="KW-0547">Nucleotide-binding</keyword>
<dbReference type="Pfam" id="PF04265">
    <property type="entry name" value="TPK_B1_binding"/>
    <property type="match status" value="1"/>
</dbReference>
<feature type="transmembrane region" description="Helical" evidence="6">
    <location>
        <begin position="21"/>
        <end position="41"/>
    </location>
</feature>
<dbReference type="OrthoDB" id="25149at2759"/>
<dbReference type="InterPro" id="IPR002172">
    <property type="entry name" value="LDrepeatLR_classA_rpt"/>
</dbReference>
<keyword evidence="6" id="KW-0472">Membrane</keyword>
<dbReference type="NCBIfam" id="TIGR01378">
    <property type="entry name" value="thi_PPkinase"/>
    <property type="match status" value="1"/>
</dbReference>
<evidence type="ECO:0000256" key="2">
    <source>
        <dbReference type="ARBA" id="ARBA00022741"/>
    </source>
</evidence>
<dbReference type="PANTHER" id="PTHR13622">
    <property type="entry name" value="THIAMIN PYROPHOSPHOKINASE"/>
    <property type="match status" value="1"/>
</dbReference>
<dbReference type="InterPro" id="IPR028146">
    <property type="entry name" value="PRKCSH_N"/>
</dbReference>
<evidence type="ECO:0000256" key="1">
    <source>
        <dbReference type="ARBA" id="ARBA00022679"/>
    </source>
</evidence>
<dbReference type="RefSeq" id="XP_048263252.1">
    <property type="nucleotide sequence ID" value="XM_048407295.1"/>
</dbReference>
<keyword evidence="6" id="KW-0812">Transmembrane</keyword>
<feature type="domain" description="Thiamin pyrophosphokinase thiamin-binding" evidence="7">
    <location>
        <begin position="390"/>
        <end position="459"/>
    </location>
</feature>
<keyword evidence="3" id="KW-0418">Kinase</keyword>
<sequence length="481" mass="55091">MKTINVKIERFWKRRFLRKKLKYTLICVFIISIIFIVRQLVYFKKLNQATVGKYISGSVRKTNYIDGKMNSRWNEPLHSKLLRDKKGRTVSLRGTRDQDISKYLPNVQEKFVCFTSKEEIDFFKINDNYCDCPLDGSDEPGTNACNNGVFNCEHSSLQFIVPIKIPSYKVNDGYCDCCDGSDEWAEVKLSHLNNVLKRHKSKLVMHCDSNFTTVWDPLQIFNYHTHYKYAVVILNSPLYWKDNTLLQIWKRAQVNVTVDGGTYRWLHYLEEQGIDLLNGNNTEYVPNLITGDMDSCSPLILEKLKSMGSMIIKTPDQDHTDYTKALLQLGQYAKKEDIKLNGIYVFADTSGRFDHIMGNINTLYRSDKIIEHVQVIQIASNSLTWVLRPGLHSIIIPKILVENNSWCGLLPVGAPVNCIITTGLKWNLNNATLQFGGLVSSSNTYDNCSEVTINTDSPVIWTMGIEPLQKTTSNYEISQST</sequence>
<dbReference type="PANTHER" id="PTHR13622:SF8">
    <property type="entry name" value="THIAMIN PYROPHOSPHOKINASE 1"/>
    <property type="match status" value="1"/>
</dbReference>
<dbReference type="InterPro" id="IPR007373">
    <property type="entry name" value="Thiamin_PyroPKinase_B1-bd"/>
</dbReference>
<accession>A0A9C6W620</accession>
<dbReference type="InterPro" id="IPR036371">
    <property type="entry name" value="TPK_B1-bd_sf"/>
</dbReference>
<dbReference type="GO" id="GO:0005524">
    <property type="term" value="F:ATP binding"/>
    <property type="evidence" value="ECO:0007669"/>
    <property type="project" value="UniProtKB-KW"/>
</dbReference>
<evidence type="ECO:0000256" key="5">
    <source>
        <dbReference type="ARBA" id="ARBA00023157"/>
    </source>
</evidence>
<evidence type="ECO:0000256" key="6">
    <source>
        <dbReference type="SAM" id="Phobius"/>
    </source>
</evidence>
<gene>
    <name evidence="9" type="primary">LOC100650811</name>
</gene>
<evidence type="ECO:0000313" key="8">
    <source>
        <dbReference type="Proteomes" id="UP000835206"/>
    </source>
</evidence>
<reference evidence="9" key="1">
    <citation type="submission" date="2025-08" db="UniProtKB">
        <authorList>
            <consortium name="RefSeq"/>
        </authorList>
    </citation>
    <scope>IDENTIFICATION</scope>
</reference>
<evidence type="ECO:0000259" key="7">
    <source>
        <dbReference type="SMART" id="SM00983"/>
    </source>
</evidence>
<dbReference type="GO" id="GO:0030975">
    <property type="term" value="F:thiamine binding"/>
    <property type="evidence" value="ECO:0007669"/>
    <property type="project" value="InterPro"/>
</dbReference>
<evidence type="ECO:0000256" key="4">
    <source>
        <dbReference type="ARBA" id="ARBA00022840"/>
    </source>
</evidence>
<evidence type="ECO:0000256" key="3">
    <source>
        <dbReference type="ARBA" id="ARBA00022777"/>
    </source>
</evidence>
<keyword evidence="1" id="KW-0808">Transferase</keyword>
<protein>
    <submittedName>
        <fullName evidence="9">Uncharacterized protein LOC100650811 isoform X2</fullName>
    </submittedName>
</protein>
<dbReference type="Pfam" id="PF04263">
    <property type="entry name" value="TPK_catalytic"/>
    <property type="match status" value="1"/>
</dbReference>
<dbReference type="AlphaFoldDB" id="A0A9C6W620"/>
<dbReference type="SMART" id="SM00983">
    <property type="entry name" value="TPK_B1_binding"/>
    <property type="match status" value="1"/>
</dbReference>
<dbReference type="Proteomes" id="UP000835206">
    <property type="component" value="Chromosome 7"/>
</dbReference>
<dbReference type="GO" id="GO:0004788">
    <property type="term" value="F:thiamine diphosphokinase activity"/>
    <property type="evidence" value="ECO:0007669"/>
    <property type="project" value="InterPro"/>
</dbReference>
<proteinExistence type="predicted"/>
<dbReference type="GeneID" id="100650811"/>
<dbReference type="InterPro" id="IPR007371">
    <property type="entry name" value="TPK_catalytic"/>
</dbReference>
<dbReference type="GO" id="GO:0016301">
    <property type="term" value="F:kinase activity"/>
    <property type="evidence" value="ECO:0007669"/>
    <property type="project" value="UniProtKB-KW"/>
</dbReference>
<organism evidence="8 9">
    <name type="scientific">Bombus terrestris</name>
    <name type="common">Buff-tailed bumblebee</name>
    <name type="synonym">Apis terrestris</name>
    <dbReference type="NCBI Taxonomy" id="30195"/>
    <lineage>
        <taxon>Eukaryota</taxon>
        <taxon>Metazoa</taxon>
        <taxon>Ecdysozoa</taxon>
        <taxon>Arthropoda</taxon>
        <taxon>Hexapoda</taxon>
        <taxon>Insecta</taxon>
        <taxon>Pterygota</taxon>
        <taxon>Neoptera</taxon>
        <taxon>Endopterygota</taxon>
        <taxon>Hymenoptera</taxon>
        <taxon>Apocrita</taxon>
        <taxon>Aculeata</taxon>
        <taxon>Apoidea</taxon>
        <taxon>Anthophila</taxon>
        <taxon>Apidae</taxon>
        <taxon>Bombus</taxon>
        <taxon>Bombus</taxon>
    </lineage>
</organism>
<dbReference type="FunFam" id="3.40.50.10240:FF:000006">
    <property type="entry name" value="Thiamin pyrophosphokinase 1"/>
    <property type="match status" value="1"/>
</dbReference>
<dbReference type="SUPFAM" id="SSF63862">
    <property type="entry name" value="Thiamin pyrophosphokinase, substrate-binding domain"/>
    <property type="match status" value="1"/>
</dbReference>
<dbReference type="InterPro" id="IPR036759">
    <property type="entry name" value="TPK_catalytic_sf"/>
</dbReference>
<keyword evidence="5" id="KW-1015">Disulfide bond</keyword>
<dbReference type="Pfam" id="PF12999">
    <property type="entry name" value="PRKCSH-like"/>
    <property type="match status" value="1"/>
</dbReference>
<keyword evidence="8" id="KW-1185">Reference proteome</keyword>
<dbReference type="GO" id="GO:0009229">
    <property type="term" value="P:thiamine diphosphate biosynthetic process"/>
    <property type="evidence" value="ECO:0007669"/>
    <property type="project" value="InterPro"/>
</dbReference>
<keyword evidence="4" id="KW-0067">ATP-binding</keyword>
<dbReference type="InterPro" id="IPR006282">
    <property type="entry name" value="Thi_PPkinase"/>
</dbReference>
<dbReference type="SUPFAM" id="SSF63999">
    <property type="entry name" value="Thiamin pyrophosphokinase, catalytic domain"/>
    <property type="match status" value="1"/>
</dbReference>
<dbReference type="Gene3D" id="2.60.120.320">
    <property type="entry name" value="Thiamin pyrophosphokinase, thiamin-binding domain"/>
    <property type="match status" value="1"/>
</dbReference>